<comment type="caution">
    <text evidence="4">The sequence shown here is derived from an EMBL/GenBank/DDBJ whole genome shotgun (WGS) entry which is preliminary data.</text>
</comment>
<dbReference type="PANTHER" id="PTHR42852">
    <property type="entry name" value="THIOL:DISULFIDE INTERCHANGE PROTEIN DSBE"/>
    <property type="match status" value="1"/>
</dbReference>
<keyword evidence="2" id="KW-0812">Transmembrane</keyword>
<protein>
    <submittedName>
        <fullName evidence="4">TlpA family protein disulfide reductase</fullName>
    </submittedName>
</protein>
<dbReference type="Gene3D" id="3.40.30.10">
    <property type="entry name" value="Glutaredoxin"/>
    <property type="match status" value="1"/>
</dbReference>
<dbReference type="PANTHER" id="PTHR42852:SF1">
    <property type="entry name" value="THIOREDOXIN-LIKE PROTEIN YNEN"/>
    <property type="match status" value="1"/>
</dbReference>
<dbReference type="PROSITE" id="PS51352">
    <property type="entry name" value="THIOREDOXIN_2"/>
    <property type="match status" value="1"/>
</dbReference>
<keyword evidence="5" id="KW-1185">Reference proteome</keyword>
<evidence type="ECO:0000256" key="2">
    <source>
        <dbReference type="SAM" id="Phobius"/>
    </source>
</evidence>
<keyword evidence="2" id="KW-0472">Membrane</keyword>
<dbReference type="GO" id="GO:0016209">
    <property type="term" value="F:antioxidant activity"/>
    <property type="evidence" value="ECO:0007669"/>
    <property type="project" value="InterPro"/>
</dbReference>
<dbReference type="EMBL" id="RBZP01000001">
    <property type="protein sequence ID" value="RKQ37576.1"/>
    <property type="molecule type" value="Genomic_DNA"/>
</dbReference>
<sequence length="196" mass="22241">MFKKVLGISVMIVLFFILITNIFEQGNTNEISNEIDVTGDTSVEGASISPIESAGIESGELAPDFELETVSGEVAKLSDYRGKKVFLNFWYTYCPPCKEEMPDMQAFYEEYQEEVEIIAVNLTEMENKKQDVYDYIDQFGYTYTIPLDQKGIVSDDYKVVAAPITYFIGTDGVVQQPRKIGPMTYEFMVEMAEELN</sequence>
<dbReference type="AlphaFoldDB" id="A0A495AC81"/>
<keyword evidence="2" id="KW-1133">Transmembrane helix</keyword>
<dbReference type="Pfam" id="PF00578">
    <property type="entry name" value="AhpC-TSA"/>
    <property type="match status" value="1"/>
</dbReference>
<dbReference type="InterPro" id="IPR013766">
    <property type="entry name" value="Thioredoxin_domain"/>
</dbReference>
<dbReference type="InterPro" id="IPR036249">
    <property type="entry name" value="Thioredoxin-like_sf"/>
</dbReference>
<dbReference type="InterPro" id="IPR017937">
    <property type="entry name" value="Thioredoxin_CS"/>
</dbReference>
<dbReference type="CDD" id="cd02966">
    <property type="entry name" value="TlpA_like_family"/>
    <property type="match status" value="1"/>
</dbReference>
<dbReference type="GO" id="GO:0016491">
    <property type="term" value="F:oxidoreductase activity"/>
    <property type="evidence" value="ECO:0007669"/>
    <property type="project" value="InterPro"/>
</dbReference>
<reference evidence="4 5" key="1">
    <citation type="journal article" date="2016" name="Int. J. Syst. Evol. Microbiol.">
        <title>Oceanobacillus halophilus sp. nov., a novel moderately halophilic bacterium from a hypersaline lake.</title>
        <authorList>
            <person name="Amoozegar M.A."/>
            <person name="Bagheri M."/>
            <person name="Makhdoumi A."/>
            <person name="Nikou M.M."/>
            <person name="Fazeli S.A.S."/>
            <person name="Schumann P."/>
            <person name="Sproer C."/>
            <person name="Sanchez-Porro C."/>
            <person name="Ventosa A."/>
        </authorList>
    </citation>
    <scope>NUCLEOTIDE SEQUENCE [LARGE SCALE GENOMIC DNA]</scope>
    <source>
        <strain evidence="4 5">DSM 23996</strain>
    </source>
</reference>
<dbReference type="OrthoDB" id="25753at2"/>
<organism evidence="4 5">
    <name type="scientific">Oceanobacillus halophilus</name>
    <dbReference type="NCBI Taxonomy" id="930130"/>
    <lineage>
        <taxon>Bacteria</taxon>
        <taxon>Bacillati</taxon>
        <taxon>Bacillota</taxon>
        <taxon>Bacilli</taxon>
        <taxon>Bacillales</taxon>
        <taxon>Bacillaceae</taxon>
        <taxon>Oceanobacillus</taxon>
    </lineage>
</organism>
<evidence type="ECO:0000313" key="5">
    <source>
        <dbReference type="Proteomes" id="UP000269301"/>
    </source>
</evidence>
<gene>
    <name evidence="4" type="ORF">D8M06_01855</name>
</gene>
<dbReference type="RefSeq" id="WP_121202655.1">
    <property type="nucleotide sequence ID" value="NZ_RBZP01000001.1"/>
</dbReference>
<dbReference type="InterPro" id="IPR000866">
    <property type="entry name" value="AhpC/TSA"/>
</dbReference>
<feature type="transmembrane region" description="Helical" evidence="2">
    <location>
        <begin position="5"/>
        <end position="23"/>
    </location>
</feature>
<dbReference type="SUPFAM" id="SSF52833">
    <property type="entry name" value="Thioredoxin-like"/>
    <property type="match status" value="1"/>
</dbReference>
<evidence type="ECO:0000313" key="4">
    <source>
        <dbReference type="EMBL" id="RKQ37576.1"/>
    </source>
</evidence>
<evidence type="ECO:0000256" key="1">
    <source>
        <dbReference type="ARBA" id="ARBA00023157"/>
    </source>
</evidence>
<name>A0A495AC81_9BACI</name>
<keyword evidence="1" id="KW-1015">Disulfide bond</keyword>
<evidence type="ECO:0000259" key="3">
    <source>
        <dbReference type="PROSITE" id="PS51352"/>
    </source>
</evidence>
<dbReference type="Proteomes" id="UP000269301">
    <property type="component" value="Unassembled WGS sequence"/>
</dbReference>
<dbReference type="InterPro" id="IPR050553">
    <property type="entry name" value="Thioredoxin_ResA/DsbE_sf"/>
</dbReference>
<dbReference type="PROSITE" id="PS00194">
    <property type="entry name" value="THIOREDOXIN_1"/>
    <property type="match status" value="1"/>
</dbReference>
<accession>A0A495AC81</accession>
<feature type="domain" description="Thioredoxin" evidence="3">
    <location>
        <begin position="56"/>
        <end position="196"/>
    </location>
</feature>
<proteinExistence type="predicted"/>